<sequence>VKTMDEDNEFHKAMKDEILGWAEISTVMKQKYKALATAQQPHKERLDEFGKLIARSMDVLEEAHNSISTIMLVLKNEKGDVTQDELESIVVGTPEKVGKALTNWKTLEAEIRAEYLEMILQSGTEEPEADILLLFPILC</sequence>
<evidence type="ECO:0000313" key="2">
    <source>
        <dbReference type="Proteomes" id="UP000824469"/>
    </source>
</evidence>
<evidence type="ECO:0000313" key="1">
    <source>
        <dbReference type="EMBL" id="KAH9287917.1"/>
    </source>
</evidence>
<comment type="caution">
    <text evidence="1">The sequence shown here is derived from an EMBL/GenBank/DDBJ whole genome shotgun (WGS) entry which is preliminary data.</text>
</comment>
<keyword evidence="2" id="KW-1185">Reference proteome</keyword>
<name>A0AA38C0L1_TAXCH</name>
<protein>
    <submittedName>
        <fullName evidence="1">Uncharacterized protein</fullName>
    </submittedName>
</protein>
<organism evidence="1 2">
    <name type="scientific">Taxus chinensis</name>
    <name type="common">Chinese yew</name>
    <name type="synonym">Taxus wallichiana var. chinensis</name>
    <dbReference type="NCBI Taxonomy" id="29808"/>
    <lineage>
        <taxon>Eukaryota</taxon>
        <taxon>Viridiplantae</taxon>
        <taxon>Streptophyta</taxon>
        <taxon>Embryophyta</taxon>
        <taxon>Tracheophyta</taxon>
        <taxon>Spermatophyta</taxon>
        <taxon>Pinopsida</taxon>
        <taxon>Pinidae</taxon>
        <taxon>Conifers II</taxon>
        <taxon>Cupressales</taxon>
        <taxon>Taxaceae</taxon>
        <taxon>Taxus</taxon>
    </lineage>
</organism>
<reference evidence="1 2" key="1">
    <citation type="journal article" date="2021" name="Nat. Plants">
        <title>The Taxus genome provides insights into paclitaxel biosynthesis.</title>
        <authorList>
            <person name="Xiong X."/>
            <person name="Gou J."/>
            <person name="Liao Q."/>
            <person name="Li Y."/>
            <person name="Zhou Q."/>
            <person name="Bi G."/>
            <person name="Li C."/>
            <person name="Du R."/>
            <person name="Wang X."/>
            <person name="Sun T."/>
            <person name="Guo L."/>
            <person name="Liang H."/>
            <person name="Lu P."/>
            <person name="Wu Y."/>
            <person name="Zhang Z."/>
            <person name="Ro D.K."/>
            <person name="Shang Y."/>
            <person name="Huang S."/>
            <person name="Yan J."/>
        </authorList>
    </citation>
    <scope>NUCLEOTIDE SEQUENCE [LARGE SCALE GENOMIC DNA]</scope>
    <source>
        <strain evidence="1">Ta-2019</strain>
    </source>
</reference>
<feature type="non-terminal residue" evidence="1">
    <location>
        <position position="139"/>
    </location>
</feature>
<dbReference type="Proteomes" id="UP000824469">
    <property type="component" value="Unassembled WGS sequence"/>
</dbReference>
<gene>
    <name evidence="1" type="ORF">KI387_032034</name>
</gene>
<accession>A0AA38C0L1</accession>
<dbReference type="AlphaFoldDB" id="A0AA38C0L1"/>
<dbReference type="EMBL" id="JAHRHJ020003813">
    <property type="protein sequence ID" value="KAH9287917.1"/>
    <property type="molecule type" value="Genomic_DNA"/>
</dbReference>
<proteinExistence type="predicted"/>
<feature type="non-terminal residue" evidence="1">
    <location>
        <position position="1"/>
    </location>
</feature>